<gene>
    <name evidence="2" type="ORF">ABT276_05380</name>
</gene>
<dbReference type="RefSeq" id="WP_351975216.1">
    <property type="nucleotide sequence ID" value="NZ_JBEPBX010000003.1"/>
</dbReference>
<dbReference type="EMBL" id="JBEPBX010000003">
    <property type="protein sequence ID" value="MER6612811.1"/>
    <property type="molecule type" value="Genomic_DNA"/>
</dbReference>
<keyword evidence="3" id="KW-1185">Reference proteome</keyword>
<accession>A0ABV1UQ82</accession>
<protein>
    <submittedName>
        <fullName evidence="2">Uncharacterized protein</fullName>
    </submittedName>
</protein>
<reference evidence="2 3" key="1">
    <citation type="submission" date="2024-06" db="EMBL/GenBank/DDBJ databases">
        <title>The Natural Products Discovery Center: Release of the First 8490 Sequenced Strains for Exploring Actinobacteria Biosynthetic Diversity.</title>
        <authorList>
            <person name="Kalkreuter E."/>
            <person name="Kautsar S.A."/>
            <person name="Yang D."/>
            <person name="Bader C.D."/>
            <person name="Teijaro C.N."/>
            <person name="Fluegel L."/>
            <person name="Davis C.M."/>
            <person name="Simpson J.R."/>
            <person name="Lauterbach L."/>
            <person name="Steele A.D."/>
            <person name="Gui C."/>
            <person name="Meng S."/>
            <person name="Li G."/>
            <person name="Viehrig K."/>
            <person name="Ye F."/>
            <person name="Su P."/>
            <person name="Kiefer A.F."/>
            <person name="Nichols A."/>
            <person name="Cepeda A.J."/>
            <person name="Yan W."/>
            <person name="Fan B."/>
            <person name="Jiang Y."/>
            <person name="Adhikari A."/>
            <person name="Zheng C.-J."/>
            <person name="Schuster L."/>
            <person name="Cowan T.M."/>
            <person name="Smanski M.J."/>
            <person name="Chevrette M.G."/>
            <person name="De Carvalho L.P.S."/>
            <person name="Shen B."/>
        </authorList>
    </citation>
    <scope>NUCLEOTIDE SEQUENCE [LARGE SCALE GENOMIC DNA]</scope>
    <source>
        <strain evidence="2 3">NPDC000837</strain>
    </source>
</reference>
<feature type="region of interest" description="Disordered" evidence="1">
    <location>
        <begin position="1"/>
        <end position="23"/>
    </location>
</feature>
<proteinExistence type="predicted"/>
<organism evidence="2 3">
    <name type="scientific">Streptomyces xantholiticus</name>
    <dbReference type="NCBI Taxonomy" id="68285"/>
    <lineage>
        <taxon>Bacteria</taxon>
        <taxon>Bacillati</taxon>
        <taxon>Actinomycetota</taxon>
        <taxon>Actinomycetes</taxon>
        <taxon>Kitasatosporales</taxon>
        <taxon>Streptomycetaceae</taxon>
        <taxon>Streptomyces</taxon>
    </lineage>
</organism>
<comment type="caution">
    <text evidence="2">The sequence shown here is derived from an EMBL/GenBank/DDBJ whole genome shotgun (WGS) entry which is preliminary data.</text>
</comment>
<evidence type="ECO:0000256" key="1">
    <source>
        <dbReference type="SAM" id="MobiDB-lite"/>
    </source>
</evidence>
<evidence type="ECO:0000313" key="2">
    <source>
        <dbReference type="EMBL" id="MER6612811.1"/>
    </source>
</evidence>
<feature type="compositionally biased region" description="Polar residues" evidence="1">
    <location>
        <begin position="1"/>
        <end position="10"/>
    </location>
</feature>
<sequence length="194" mass="21644">MTVPESPSSDRSPEMRGCHGSGRRFLGSSLEDLERYLLSPEARAYSLEHCEQLRDFAVGGMQSHGLSDETRLRWGRLALSAISRKERSQTPQQAMAESAHVRSYMIREFGVSNADAARDLPALCSEILGNVGLSLEAGARLAEGWKSAPRDQMLQLRRIKNMLTPLLPLRALLEGDDLAFQETRAWLELVPRLP</sequence>
<name>A0ABV1UQ82_9ACTN</name>
<dbReference type="Proteomes" id="UP001445472">
    <property type="component" value="Unassembled WGS sequence"/>
</dbReference>
<evidence type="ECO:0000313" key="3">
    <source>
        <dbReference type="Proteomes" id="UP001445472"/>
    </source>
</evidence>